<evidence type="ECO:0000259" key="1">
    <source>
        <dbReference type="Pfam" id="PF00294"/>
    </source>
</evidence>
<dbReference type="Gene3D" id="3.40.1190.20">
    <property type="match status" value="1"/>
</dbReference>
<dbReference type="PANTHER" id="PTHR47098">
    <property type="entry name" value="PROTEIN MAK32"/>
    <property type="match status" value="1"/>
</dbReference>
<dbReference type="AlphaFoldDB" id="A0A4U0WA07"/>
<keyword evidence="4" id="KW-1185">Reference proteome</keyword>
<dbReference type="InterPro" id="IPR010730">
    <property type="entry name" value="HET"/>
</dbReference>
<evidence type="ECO:0000259" key="2">
    <source>
        <dbReference type="Pfam" id="PF06985"/>
    </source>
</evidence>
<gene>
    <name evidence="3" type="ORF">B0A55_12309</name>
</gene>
<accession>A0A4U0WA07</accession>
<comment type="caution">
    <text evidence="3">The sequence shown here is derived from an EMBL/GenBank/DDBJ whole genome shotgun (WGS) entry which is preliminary data.</text>
</comment>
<organism evidence="3 4">
    <name type="scientific">Friedmanniomyces simplex</name>
    <dbReference type="NCBI Taxonomy" id="329884"/>
    <lineage>
        <taxon>Eukaryota</taxon>
        <taxon>Fungi</taxon>
        <taxon>Dikarya</taxon>
        <taxon>Ascomycota</taxon>
        <taxon>Pezizomycotina</taxon>
        <taxon>Dothideomycetes</taxon>
        <taxon>Dothideomycetidae</taxon>
        <taxon>Mycosphaerellales</taxon>
        <taxon>Teratosphaeriaceae</taxon>
        <taxon>Friedmanniomyces</taxon>
    </lineage>
</organism>
<feature type="domain" description="Carbohydrate kinase PfkB" evidence="1">
    <location>
        <begin position="725"/>
        <end position="862"/>
    </location>
</feature>
<sequence length="897" mass="100201">MWLLDTTTHTLTNFQSAQEAKAAKYAILSHRWETPEKEVTFEQLTQGRLTEEQVNDGIERRNSYGWKKIFAACHEARKRAISWIWIDTCCIDKRSSTELSEAINSMYAWYKDSYECYAFLDNVRQLGVQGAAGSHFEANDFNEDSWFQRGWTLQELLAPRAVLFYNKEREFIGTREQLSDRISQVTGIGRQYLGFKDNPLRSSVSSASVAQRMSWASRRDSTKIEDRAYSLLGIFDVNMSLLYGEGEKAFTRLQMAIIAQTTDDSIFAWGIGGRDRPSGGKTPDALWLNLKREQDGNYYPDHPAALTTRSTRGLSIFSIALQQFVKYPNQVTVSSRPPGPLLDDTISGTEMAASKYWWDYVPATTVSWTIFVSRVLAIVVLGLLGMAGWITLSAGTDSRDTAILVTLLVFALRDLLFNSFSAGDELYHLGPCSGSDDCIEAHVSRYMPGDWPVDFHKLGHWRLLNKEPMEAIAVDAEDKERETSEAFEAGHLRRQYCGETEQEWELVEFVTAAQYNSDHFCFTQLNHFRLNTRLIANEYPDADTMDNTDEENLPSIDFVTLGMFIIDDIYPPPSAPSQAPQKDIIGGAGTYSALGARLFLPPPTCSKTIAWIIDAGTDFPAPVRAQIESWQTSALIRPRKALTTRGWNGYGENEYRAFRYLTEKKRLIVEDLTPEFLGSKGFHLICSPSRCGEMIQQILDRRAAAGFGDSDEKKPIMIWEPVPDLCTPEELANTLKTMKYVDVISPNHEELAALFGENHTAGINRALIEKHAYRLLAEGIGLKGTGAVVVRAGKEGCYIATSELTRWLPAYHQDPTRVVDPTGGGNGFLGGLAVGLARTGDIVEAARMGSVAASYCIEQVGVPSITCTHDGGMGTPEEEWNGSRVLERLAEFRKKTG</sequence>
<dbReference type="Pfam" id="PF00294">
    <property type="entry name" value="PfkB"/>
    <property type="match status" value="1"/>
</dbReference>
<evidence type="ECO:0000313" key="3">
    <source>
        <dbReference type="EMBL" id="TKA59207.1"/>
    </source>
</evidence>
<dbReference type="SUPFAM" id="SSF53613">
    <property type="entry name" value="Ribokinase-like"/>
    <property type="match status" value="1"/>
</dbReference>
<reference evidence="3 4" key="1">
    <citation type="submission" date="2017-03" db="EMBL/GenBank/DDBJ databases">
        <title>Genomes of endolithic fungi from Antarctica.</title>
        <authorList>
            <person name="Coleine C."/>
            <person name="Masonjones S."/>
            <person name="Stajich J.E."/>
        </authorList>
    </citation>
    <scope>NUCLEOTIDE SEQUENCE [LARGE SCALE GENOMIC DNA]</scope>
    <source>
        <strain evidence="3 4">CCFEE 5184</strain>
    </source>
</reference>
<evidence type="ECO:0000313" key="4">
    <source>
        <dbReference type="Proteomes" id="UP000309340"/>
    </source>
</evidence>
<dbReference type="Pfam" id="PF06985">
    <property type="entry name" value="HET"/>
    <property type="match status" value="1"/>
</dbReference>
<dbReference type="OrthoDB" id="497927at2759"/>
<dbReference type="InterPro" id="IPR029056">
    <property type="entry name" value="Ribokinase-like"/>
</dbReference>
<evidence type="ECO:0008006" key="5">
    <source>
        <dbReference type="Google" id="ProtNLM"/>
    </source>
</evidence>
<dbReference type="PANTHER" id="PTHR47098:SF2">
    <property type="entry name" value="PROTEIN MAK32"/>
    <property type="match status" value="1"/>
</dbReference>
<dbReference type="EMBL" id="NAJQ01001430">
    <property type="protein sequence ID" value="TKA59207.1"/>
    <property type="molecule type" value="Genomic_DNA"/>
</dbReference>
<name>A0A4U0WA07_9PEZI</name>
<dbReference type="Proteomes" id="UP000309340">
    <property type="component" value="Unassembled WGS sequence"/>
</dbReference>
<dbReference type="STRING" id="329884.A0A4U0WA07"/>
<dbReference type="InterPro" id="IPR011611">
    <property type="entry name" value="PfkB_dom"/>
</dbReference>
<feature type="domain" description="Heterokaryon incompatibility" evidence="2">
    <location>
        <begin position="25"/>
        <end position="121"/>
    </location>
</feature>
<protein>
    <recommendedName>
        <fullName evidence="5">Heterokaryon incompatibility domain-containing protein</fullName>
    </recommendedName>
</protein>
<proteinExistence type="predicted"/>